<protein>
    <submittedName>
        <fullName evidence="1">Uncharacterized protein</fullName>
    </submittedName>
</protein>
<reference evidence="1" key="1">
    <citation type="submission" date="2018-05" db="EMBL/GenBank/DDBJ databases">
        <authorList>
            <person name="Lanie J.A."/>
            <person name="Ng W.-L."/>
            <person name="Kazmierczak K.M."/>
            <person name="Andrzejewski T.M."/>
            <person name="Davidsen T.M."/>
            <person name="Wayne K.J."/>
            <person name="Tettelin H."/>
            <person name="Glass J.I."/>
            <person name="Rusch D."/>
            <person name="Podicherti R."/>
            <person name="Tsui H.-C.T."/>
            <person name="Winkler M.E."/>
        </authorList>
    </citation>
    <scope>NUCLEOTIDE SEQUENCE</scope>
</reference>
<dbReference type="AlphaFoldDB" id="A0A382YL85"/>
<organism evidence="1">
    <name type="scientific">marine metagenome</name>
    <dbReference type="NCBI Taxonomy" id="408172"/>
    <lineage>
        <taxon>unclassified sequences</taxon>
        <taxon>metagenomes</taxon>
        <taxon>ecological metagenomes</taxon>
    </lineage>
</organism>
<name>A0A382YL85_9ZZZZ</name>
<gene>
    <name evidence="1" type="ORF">METZ01_LOCUS436931</name>
</gene>
<sequence length="56" mass="6545">MFYNKLLYVVILTSLAFSQYEYSLEDVNPNSATFGTNVWYPDFSDYITLHYFGTQG</sequence>
<dbReference type="EMBL" id="UINC01176785">
    <property type="protein sequence ID" value="SVD84077.1"/>
    <property type="molecule type" value="Genomic_DNA"/>
</dbReference>
<evidence type="ECO:0000313" key="1">
    <source>
        <dbReference type="EMBL" id="SVD84077.1"/>
    </source>
</evidence>
<accession>A0A382YL85</accession>
<proteinExistence type="predicted"/>